<dbReference type="AlphaFoldDB" id="A0A212IVT3"/>
<name>A0A212IVT3_9PROT</name>
<feature type="transmembrane region" description="Helical" evidence="1">
    <location>
        <begin position="191"/>
        <end position="208"/>
    </location>
</feature>
<gene>
    <name evidence="2" type="ORF">KL86APRO_10111</name>
</gene>
<organism evidence="2">
    <name type="scientific">uncultured Alphaproteobacteria bacterium</name>
    <dbReference type="NCBI Taxonomy" id="91750"/>
    <lineage>
        <taxon>Bacteria</taxon>
        <taxon>Pseudomonadati</taxon>
        <taxon>Pseudomonadota</taxon>
        <taxon>Alphaproteobacteria</taxon>
        <taxon>environmental samples</taxon>
    </lineage>
</organism>
<dbReference type="EMBL" id="FLUO01000001">
    <property type="protein sequence ID" value="SBV91316.1"/>
    <property type="molecule type" value="Genomic_DNA"/>
</dbReference>
<keyword evidence="1" id="KW-0812">Transmembrane</keyword>
<protein>
    <submittedName>
        <fullName evidence="2">Pentapeptide repeat-containing protein</fullName>
    </submittedName>
</protein>
<feature type="transmembrane region" description="Helical" evidence="1">
    <location>
        <begin position="244"/>
        <end position="264"/>
    </location>
</feature>
<keyword evidence="1" id="KW-1133">Transmembrane helix</keyword>
<proteinExistence type="predicted"/>
<sequence>MYTDNGKTPLLDKRFDQDESASRYVGHVFVRLSAKGRKFTNVDFRYSTFDACYFRNAQFNSCDFTGCRFVGSNFHGATFSGCTFDYSSFEKTTIDPTILDTEYPKPENLRARFARTLRMNFSQLGDVASANKAMRVELEATGIHCRKAVFSDEKYYRSKYTGVLWWKALYDLLLFRLGDFVWGNGESLGRLLRCVLLVLLAMTAFDVVEFGSPNLTSSWGTSFLRSFELFMGVPFDPVDYPKPYVGIMTLVRLIAIAFLISIVFKKFNRR</sequence>
<dbReference type="SUPFAM" id="SSF141571">
    <property type="entry name" value="Pentapeptide repeat-like"/>
    <property type="match status" value="1"/>
</dbReference>
<accession>A0A212IVT3</accession>
<evidence type="ECO:0000313" key="2">
    <source>
        <dbReference type="EMBL" id="SBV91316.1"/>
    </source>
</evidence>
<evidence type="ECO:0000256" key="1">
    <source>
        <dbReference type="SAM" id="Phobius"/>
    </source>
</evidence>
<dbReference type="Gene3D" id="2.160.20.80">
    <property type="entry name" value="E3 ubiquitin-protein ligase SopA"/>
    <property type="match status" value="1"/>
</dbReference>
<dbReference type="Pfam" id="PF00805">
    <property type="entry name" value="Pentapeptide"/>
    <property type="match status" value="1"/>
</dbReference>
<keyword evidence="1" id="KW-0472">Membrane</keyword>
<dbReference type="InterPro" id="IPR001646">
    <property type="entry name" value="5peptide_repeat"/>
</dbReference>
<reference evidence="2" key="1">
    <citation type="submission" date="2016-04" db="EMBL/GenBank/DDBJ databases">
        <authorList>
            <person name="Evans L.H."/>
            <person name="Alamgir A."/>
            <person name="Owens N."/>
            <person name="Weber N.D."/>
            <person name="Virtaneva K."/>
            <person name="Barbian K."/>
            <person name="Babar A."/>
            <person name="Rosenke K."/>
        </authorList>
    </citation>
    <scope>NUCLEOTIDE SEQUENCE</scope>
    <source>
        <strain evidence="2">86</strain>
    </source>
</reference>